<keyword evidence="1" id="KW-1133">Transmembrane helix</keyword>
<feature type="transmembrane region" description="Helical" evidence="1">
    <location>
        <begin position="46"/>
        <end position="68"/>
    </location>
</feature>
<proteinExistence type="predicted"/>
<evidence type="ECO:0000313" key="3">
    <source>
        <dbReference type="Proteomes" id="UP001499924"/>
    </source>
</evidence>
<dbReference type="EMBL" id="BAAAVV010000002">
    <property type="protein sequence ID" value="GAA3159163.1"/>
    <property type="molecule type" value="Genomic_DNA"/>
</dbReference>
<evidence type="ECO:0000313" key="2">
    <source>
        <dbReference type="EMBL" id="GAA3159163.1"/>
    </source>
</evidence>
<gene>
    <name evidence="2" type="ORF">GCM10010531_08170</name>
</gene>
<reference evidence="3" key="1">
    <citation type="journal article" date="2019" name="Int. J. Syst. Evol. Microbiol.">
        <title>The Global Catalogue of Microorganisms (GCM) 10K type strain sequencing project: providing services to taxonomists for standard genome sequencing and annotation.</title>
        <authorList>
            <consortium name="The Broad Institute Genomics Platform"/>
            <consortium name="The Broad Institute Genome Sequencing Center for Infectious Disease"/>
            <person name="Wu L."/>
            <person name="Ma J."/>
        </authorList>
    </citation>
    <scope>NUCLEOTIDE SEQUENCE [LARGE SCALE GENOMIC DNA]</scope>
    <source>
        <strain evidence="3">JCM 15614</strain>
    </source>
</reference>
<keyword evidence="1" id="KW-0812">Transmembrane</keyword>
<accession>A0ABP6NXA2</accession>
<dbReference type="Proteomes" id="UP001499924">
    <property type="component" value="Unassembled WGS sequence"/>
</dbReference>
<keyword evidence="3" id="KW-1185">Reference proteome</keyword>
<dbReference type="RefSeq" id="WP_344687287.1">
    <property type="nucleotide sequence ID" value="NZ_BAAAVV010000002.1"/>
</dbReference>
<feature type="transmembrane region" description="Helical" evidence="1">
    <location>
        <begin position="80"/>
        <end position="99"/>
    </location>
</feature>
<keyword evidence="1" id="KW-0472">Membrane</keyword>
<organism evidence="2 3">
    <name type="scientific">Blastococcus jejuensis</name>
    <dbReference type="NCBI Taxonomy" id="351224"/>
    <lineage>
        <taxon>Bacteria</taxon>
        <taxon>Bacillati</taxon>
        <taxon>Actinomycetota</taxon>
        <taxon>Actinomycetes</taxon>
        <taxon>Geodermatophilales</taxon>
        <taxon>Geodermatophilaceae</taxon>
        <taxon>Blastococcus</taxon>
    </lineage>
</organism>
<evidence type="ECO:0000256" key="1">
    <source>
        <dbReference type="SAM" id="Phobius"/>
    </source>
</evidence>
<protein>
    <submittedName>
        <fullName evidence="2">Uncharacterized protein</fullName>
    </submittedName>
</protein>
<comment type="caution">
    <text evidence="2">The sequence shown here is derived from an EMBL/GenBank/DDBJ whole genome shotgun (WGS) entry which is preliminary data.</text>
</comment>
<feature type="transmembrane region" description="Helical" evidence="1">
    <location>
        <begin position="105"/>
        <end position="125"/>
    </location>
</feature>
<sequence length="137" mass="13886">MDLPMLAASALFSVTAAYGAVVGVREDVPGEPLGWRPPGKVSTHEIVGLGSGTMAPWPMPVAAVIAALRSHPGATLPAQVCLGIGSVCLVGTVVEPVTWGRRSASGATTVTTALHLLSGAALVLAGRRAIIQSRRLS</sequence>
<name>A0ABP6NXA2_9ACTN</name>